<protein>
    <submittedName>
        <fullName evidence="3">DNA/RNA polymerase</fullName>
    </submittedName>
</protein>
<dbReference type="Proteomes" id="UP000800040">
    <property type="component" value="Unassembled WGS sequence"/>
</dbReference>
<dbReference type="PANTHER" id="PTHR46404">
    <property type="entry name" value="DNA POLYMERASE IOTA"/>
    <property type="match status" value="1"/>
</dbReference>
<feature type="signal peptide" evidence="1">
    <location>
        <begin position="1"/>
        <end position="18"/>
    </location>
</feature>
<dbReference type="GO" id="GO:0070987">
    <property type="term" value="P:error-free translesion synthesis"/>
    <property type="evidence" value="ECO:0007669"/>
    <property type="project" value="UniProtKB-ARBA"/>
</dbReference>
<proteinExistence type="predicted"/>
<dbReference type="PROSITE" id="PS50173">
    <property type="entry name" value="UMUC"/>
    <property type="match status" value="1"/>
</dbReference>
<dbReference type="GO" id="GO:0006281">
    <property type="term" value="P:DNA repair"/>
    <property type="evidence" value="ECO:0007669"/>
    <property type="project" value="InterPro"/>
</dbReference>
<evidence type="ECO:0000313" key="4">
    <source>
        <dbReference type="Proteomes" id="UP000800040"/>
    </source>
</evidence>
<dbReference type="Gene3D" id="3.30.70.270">
    <property type="match status" value="1"/>
</dbReference>
<dbReference type="AlphaFoldDB" id="A0A6A5K5D1"/>
<dbReference type="GO" id="GO:0003887">
    <property type="term" value="F:DNA-directed DNA polymerase activity"/>
    <property type="evidence" value="ECO:0007669"/>
    <property type="project" value="TreeGrafter"/>
</dbReference>
<dbReference type="GO" id="GO:0003684">
    <property type="term" value="F:damaged DNA binding"/>
    <property type="evidence" value="ECO:0007669"/>
    <property type="project" value="InterPro"/>
</dbReference>
<dbReference type="InterPro" id="IPR043502">
    <property type="entry name" value="DNA/RNA_pol_sf"/>
</dbReference>
<reference evidence="3" key="1">
    <citation type="submission" date="2020-01" db="EMBL/GenBank/DDBJ databases">
        <authorList>
            <consortium name="DOE Joint Genome Institute"/>
            <person name="Haridas S."/>
            <person name="Albert R."/>
            <person name="Binder M."/>
            <person name="Bloem J."/>
            <person name="Labutti K."/>
            <person name="Salamov A."/>
            <person name="Andreopoulos B."/>
            <person name="Baker S.E."/>
            <person name="Barry K."/>
            <person name="Bills G."/>
            <person name="Bluhm B.H."/>
            <person name="Cannon C."/>
            <person name="Castanera R."/>
            <person name="Culley D.E."/>
            <person name="Daum C."/>
            <person name="Ezra D."/>
            <person name="Gonzalez J.B."/>
            <person name="Henrissat B."/>
            <person name="Kuo A."/>
            <person name="Liang C."/>
            <person name="Lipzen A."/>
            <person name="Lutzoni F."/>
            <person name="Magnuson J."/>
            <person name="Mondo S."/>
            <person name="Nolan M."/>
            <person name="Ohm R."/>
            <person name="Pangilinan J."/>
            <person name="Park H.-J."/>
            <person name="Ramirez L."/>
            <person name="Alfaro M."/>
            <person name="Sun H."/>
            <person name="Tritt A."/>
            <person name="Yoshinaga Y."/>
            <person name="Zwiers L.-H."/>
            <person name="Turgeon B.G."/>
            <person name="Goodwin S.B."/>
            <person name="Spatafora J.W."/>
            <person name="Crous P.W."/>
            <person name="Grigoriev I.V."/>
        </authorList>
    </citation>
    <scope>NUCLEOTIDE SEQUENCE</scope>
    <source>
        <strain evidence="3">P77</strain>
    </source>
</reference>
<keyword evidence="1" id="KW-0732">Signal</keyword>
<dbReference type="FunFam" id="3.40.1170.60:FF:000006">
    <property type="entry name" value="DNA polymerase iota"/>
    <property type="match status" value="1"/>
</dbReference>
<feature type="domain" description="UmuC" evidence="2">
    <location>
        <begin position="40"/>
        <end position="271"/>
    </location>
</feature>
<gene>
    <name evidence="3" type="ORF">BDW02DRAFT_592220</name>
</gene>
<dbReference type="EMBL" id="ML975415">
    <property type="protein sequence ID" value="KAF1829977.1"/>
    <property type="molecule type" value="Genomic_DNA"/>
</dbReference>
<dbReference type="Gene3D" id="3.40.1170.60">
    <property type="match status" value="1"/>
</dbReference>
<accession>A0A6A5K5D1</accession>
<evidence type="ECO:0000259" key="2">
    <source>
        <dbReference type="PROSITE" id="PS50173"/>
    </source>
</evidence>
<feature type="chain" id="PRO_5025394655" evidence="1">
    <location>
        <begin position="19"/>
        <end position="609"/>
    </location>
</feature>
<organism evidence="3 4">
    <name type="scientific">Decorospora gaudefroyi</name>
    <dbReference type="NCBI Taxonomy" id="184978"/>
    <lineage>
        <taxon>Eukaryota</taxon>
        <taxon>Fungi</taxon>
        <taxon>Dikarya</taxon>
        <taxon>Ascomycota</taxon>
        <taxon>Pezizomycotina</taxon>
        <taxon>Dothideomycetes</taxon>
        <taxon>Pleosporomycetidae</taxon>
        <taxon>Pleosporales</taxon>
        <taxon>Pleosporineae</taxon>
        <taxon>Pleosporaceae</taxon>
        <taxon>Decorospora</taxon>
    </lineage>
</organism>
<evidence type="ECO:0000313" key="3">
    <source>
        <dbReference type="EMBL" id="KAF1829977.1"/>
    </source>
</evidence>
<evidence type="ECO:0000256" key="1">
    <source>
        <dbReference type="SAM" id="SignalP"/>
    </source>
</evidence>
<dbReference type="Gene3D" id="3.30.1490.100">
    <property type="entry name" value="DNA polymerase, Y-family, little finger domain"/>
    <property type="match status" value="1"/>
</dbReference>
<dbReference type="Pfam" id="PF00817">
    <property type="entry name" value="IMS"/>
    <property type="match status" value="1"/>
</dbReference>
<name>A0A6A5K5D1_9PLEO</name>
<dbReference type="PANTHER" id="PTHR46404:SF1">
    <property type="entry name" value="DNA POLYMERASE IOTA"/>
    <property type="match status" value="1"/>
</dbReference>
<dbReference type="InterPro" id="IPR001126">
    <property type="entry name" value="UmuC"/>
</dbReference>
<sequence>MALLLQGWLLAARRWLLAQETAATARLHHHPLCPVFEHENPRLKHLPLAVQQKHIVVTCNYEARRRGLYKLQLIHQAKSVCPDVVIVLGEDLTRFRNASKDLYAFLRSFSWNARCEKLGFDEVFLDVTDIIDYNVSNLNFNHLSNAFFCLAKDDPTVGFAYDASRLTGHLHPKTASANLDPASLDPLHLRLALGSHLAEYLRTRLESDKGYTATVGISTNKLLAKLVGNTYKPNAQTTLVPPYISDGEDESEDNVTSFMDSHDVSQIPGIGYKIAQGLRAYVRQRPADFGAEPAYDSSKETMLVHDVRTHAGIGPETLERVLGGPNVPRGIGVRVWGLLNGCDEAEVGQARDVPAQISIEDSYIRLDSFDAVVKELRLLANKLIQRMQTDLLDEEDEEDEDDRWLAHPKAIRLSTRPRRRENSEGSRNRSFARISKSSPMPTFVFNLKESVDVVVDRLLSETLVPLFRRLHPEQRGWNLSLINIAATNITEAAREQGGVGRDISKMFRRQDEVLRQWKVEETAALEAEEVVEGSSEWPERRREFFERVGSEDVPTRSQERVCDADNGWESEEDDTVGVALSRCEECRAVMPPFAMGAHGRWHAQSGRGN</sequence>
<dbReference type="SUPFAM" id="SSF56672">
    <property type="entry name" value="DNA/RNA polymerases"/>
    <property type="match status" value="1"/>
</dbReference>
<dbReference type="OrthoDB" id="447129at2759"/>
<dbReference type="InterPro" id="IPR036775">
    <property type="entry name" value="DNA_pol_Y-fam_lit_finger_sf"/>
</dbReference>
<keyword evidence="4" id="KW-1185">Reference proteome</keyword>
<dbReference type="InterPro" id="IPR043128">
    <property type="entry name" value="Rev_trsase/Diguanyl_cyclase"/>
</dbReference>